<protein>
    <submittedName>
        <fullName evidence="6">Restriction endonuclease subunit S</fullName>
        <ecNumber evidence="6">3.1.21.-</ecNumber>
    </submittedName>
</protein>
<keyword evidence="6" id="KW-0378">Hydrolase</keyword>
<dbReference type="GO" id="GO:0016787">
    <property type="term" value="F:hydrolase activity"/>
    <property type="evidence" value="ECO:0007669"/>
    <property type="project" value="UniProtKB-KW"/>
</dbReference>
<organism evidence="6 7">
    <name type="scientific">Psychrosphaera aquimarina</name>
    <dbReference type="NCBI Taxonomy" id="2044854"/>
    <lineage>
        <taxon>Bacteria</taxon>
        <taxon>Pseudomonadati</taxon>
        <taxon>Pseudomonadota</taxon>
        <taxon>Gammaproteobacteria</taxon>
        <taxon>Alteromonadales</taxon>
        <taxon>Pseudoalteromonadaceae</taxon>
        <taxon>Psychrosphaera</taxon>
    </lineage>
</organism>
<dbReference type="InterPro" id="IPR000055">
    <property type="entry name" value="Restrct_endonuc_typeI_TRD"/>
</dbReference>
<dbReference type="SUPFAM" id="SSF116734">
    <property type="entry name" value="DNA methylase specificity domain"/>
    <property type="match status" value="2"/>
</dbReference>
<dbReference type="RefSeq" id="WP_315946044.1">
    <property type="nucleotide sequence ID" value="NZ_JAWCUA010000003.1"/>
</dbReference>
<evidence type="ECO:0000313" key="7">
    <source>
        <dbReference type="Proteomes" id="UP001257914"/>
    </source>
</evidence>
<gene>
    <name evidence="6" type="ORF">RT723_04605</name>
</gene>
<evidence type="ECO:0000256" key="1">
    <source>
        <dbReference type="ARBA" id="ARBA00010923"/>
    </source>
</evidence>
<keyword evidence="2" id="KW-0680">Restriction system</keyword>
<dbReference type="InterPro" id="IPR044946">
    <property type="entry name" value="Restrct_endonuc_typeI_TRD_sf"/>
</dbReference>
<keyword evidence="7" id="KW-1185">Reference proteome</keyword>
<dbReference type="Gene3D" id="3.90.220.20">
    <property type="entry name" value="DNA methylase specificity domains"/>
    <property type="match status" value="2"/>
</dbReference>
<comment type="caution">
    <text evidence="6">The sequence shown here is derived from an EMBL/GenBank/DDBJ whole genome shotgun (WGS) entry which is preliminary data.</text>
</comment>
<dbReference type="EC" id="3.1.21.-" evidence="6"/>
<dbReference type="GO" id="GO:0004519">
    <property type="term" value="F:endonuclease activity"/>
    <property type="evidence" value="ECO:0007669"/>
    <property type="project" value="UniProtKB-KW"/>
</dbReference>
<evidence type="ECO:0000259" key="5">
    <source>
        <dbReference type="Pfam" id="PF01420"/>
    </source>
</evidence>
<keyword evidence="3" id="KW-0238">DNA-binding</keyword>
<keyword evidence="6" id="KW-0540">Nuclease</keyword>
<evidence type="ECO:0000256" key="4">
    <source>
        <dbReference type="SAM" id="Coils"/>
    </source>
</evidence>
<dbReference type="PANTHER" id="PTHR30408">
    <property type="entry name" value="TYPE-1 RESTRICTION ENZYME ECOKI SPECIFICITY PROTEIN"/>
    <property type="match status" value="1"/>
</dbReference>
<keyword evidence="4" id="KW-0175">Coiled coil</keyword>
<name>A0ABU3QYD1_9GAMM</name>
<evidence type="ECO:0000256" key="3">
    <source>
        <dbReference type="ARBA" id="ARBA00023125"/>
    </source>
</evidence>
<sequence>MGYVGNVNDHYCSPEEGVPFYRTLNIRNGHFRHVQLKYVTHAFNEKNKKSQIKNNDILIARVGANLGMVCKADGLHGLANMANSIIIKTDLVNDADADFFTYFLLSPMGKNQIFSGAAGGAQGVFNTKLTQEIKVPIPPYPEQQKIATILGTWDKAISTTEHLIENSKQQKKALMQQLLTGTHTQRKRLLDDSGKPFDGDWIFSIFTEIFKVANDKKTQVKSGDYLEIGEIPVVDQGKQLISGYTNNAEKHTNLPVIIFGDHTRIIKWVDFEFAQGADGTQVLKENKCLDAKFSYYLLQNTDIPNLGYSRHMRELKEKDFKYPKDKQEQQKIASVLTNADNEIELLKQQLTDLKQEKKALMQQLLTGKRRVIV</sequence>
<dbReference type="InterPro" id="IPR052021">
    <property type="entry name" value="Type-I_RS_S_subunit"/>
</dbReference>
<dbReference type="Gene3D" id="1.10.287.1120">
    <property type="entry name" value="Bipartite methylase S protein"/>
    <property type="match status" value="1"/>
</dbReference>
<dbReference type="Proteomes" id="UP001257914">
    <property type="component" value="Unassembled WGS sequence"/>
</dbReference>
<feature type="domain" description="Type I restriction modification DNA specificity" evidence="5">
    <location>
        <begin position="16"/>
        <end position="164"/>
    </location>
</feature>
<accession>A0ABU3QYD1</accession>
<reference evidence="6 7" key="1">
    <citation type="submission" date="2023-10" db="EMBL/GenBank/DDBJ databases">
        <title>Psychrosphaera aquimaarina strain SW33 isolated from seawater.</title>
        <authorList>
            <person name="Bayburt H."/>
            <person name="Kim J.M."/>
            <person name="Choi B.J."/>
            <person name="Jeon C.O."/>
        </authorList>
    </citation>
    <scope>NUCLEOTIDE SEQUENCE [LARGE SCALE GENOMIC DNA]</scope>
    <source>
        <strain evidence="6 7">KCTC 52743</strain>
    </source>
</reference>
<dbReference type="EMBL" id="JAWCUA010000003">
    <property type="protein sequence ID" value="MDU0112289.1"/>
    <property type="molecule type" value="Genomic_DNA"/>
</dbReference>
<evidence type="ECO:0000313" key="6">
    <source>
        <dbReference type="EMBL" id="MDU0112289.1"/>
    </source>
</evidence>
<evidence type="ECO:0000256" key="2">
    <source>
        <dbReference type="ARBA" id="ARBA00022747"/>
    </source>
</evidence>
<comment type="similarity">
    <text evidence="1">Belongs to the type-I restriction system S methylase family.</text>
</comment>
<keyword evidence="6" id="KW-0255">Endonuclease</keyword>
<dbReference type="PANTHER" id="PTHR30408:SF12">
    <property type="entry name" value="TYPE I RESTRICTION ENZYME MJAVIII SPECIFICITY SUBUNIT"/>
    <property type="match status" value="1"/>
</dbReference>
<feature type="coiled-coil region" evidence="4">
    <location>
        <begin position="336"/>
        <end position="370"/>
    </location>
</feature>
<feature type="domain" description="Type I restriction modification DNA specificity" evidence="5">
    <location>
        <begin position="200"/>
        <end position="354"/>
    </location>
</feature>
<dbReference type="Pfam" id="PF01420">
    <property type="entry name" value="Methylase_S"/>
    <property type="match status" value="2"/>
</dbReference>
<proteinExistence type="inferred from homology"/>